<organism evidence="2 3">
    <name type="scientific">Apolygus lucorum</name>
    <name type="common">Small green plant bug</name>
    <name type="synonym">Lygocoris lucorum</name>
    <dbReference type="NCBI Taxonomy" id="248454"/>
    <lineage>
        <taxon>Eukaryota</taxon>
        <taxon>Metazoa</taxon>
        <taxon>Ecdysozoa</taxon>
        <taxon>Arthropoda</taxon>
        <taxon>Hexapoda</taxon>
        <taxon>Insecta</taxon>
        <taxon>Pterygota</taxon>
        <taxon>Neoptera</taxon>
        <taxon>Paraneoptera</taxon>
        <taxon>Hemiptera</taxon>
        <taxon>Heteroptera</taxon>
        <taxon>Panheteroptera</taxon>
        <taxon>Cimicomorpha</taxon>
        <taxon>Miridae</taxon>
        <taxon>Mirini</taxon>
        <taxon>Apolygus</taxon>
    </lineage>
</organism>
<evidence type="ECO:0000313" key="3">
    <source>
        <dbReference type="Proteomes" id="UP000466442"/>
    </source>
</evidence>
<gene>
    <name evidence="2" type="ORF">GE061_004761</name>
</gene>
<keyword evidence="3" id="KW-1185">Reference proteome</keyword>
<sequence length="324" mass="36653">MQPRSIRKVNLQLLKTPTVAQSAADQMNGAVRSLQVSDIEMAWADFKAAVNDATRDNLSSVPQGKQMWMNSEILHLMEQRRLVKKNSDAYKALQVRIRSSVRHAREEWISAQCEEIELLSEMHDDFNLHKKVRDFTSIGKKNHPSVVVGEDGKMATTQEEKCRVWEKYVEELFQDARQLCDLAWIASYLTARQLSVRVNGVVSRSFVATSGVPQGSHLGFLLFNLVINGVISSLQSIKYLICADDLKLFVAIGDPSVCLLLQQNLDALSIWCDQNGTVCLPKTTTRDTLEYLNQVWTKYNDELDSLLSVGLESEQFDKKDNTII</sequence>
<dbReference type="InterPro" id="IPR043502">
    <property type="entry name" value="DNA/RNA_pol_sf"/>
</dbReference>
<dbReference type="Proteomes" id="UP000466442">
    <property type="component" value="Linkage Group LG12"/>
</dbReference>
<dbReference type="EMBL" id="WIXP02000012">
    <property type="protein sequence ID" value="KAF6202362.1"/>
    <property type="molecule type" value="Genomic_DNA"/>
</dbReference>
<evidence type="ECO:0000313" key="2">
    <source>
        <dbReference type="EMBL" id="KAF6202362.1"/>
    </source>
</evidence>
<dbReference type="AlphaFoldDB" id="A0A8S9X038"/>
<protein>
    <recommendedName>
        <fullName evidence="1">Reverse transcriptase domain-containing protein</fullName>
    </recommendedName>
</protein>
<feature type="domain" description="Reverse transcriptase" evidence="1">
    <location>
        <begin position="182"/>
        <end position="277"/>
    </location>
</feature>
<accession>A0A8S9X038</accession>
<reference evidence="2" key="1">
    <citation type="journal article" date="2021" name="Mol. Ecol. Resour.">
        <title>Apolygus lucorum genome provides insights into omnivorousness and mesophyll feeding.</title>
        <authorList>
            <person name="Liu Y."/>
            <person name="Liu H."/>
            <person name="Wang H."/>
            <person name="Huang T."/>
            <person name="Liu B."/>
            <person name="Yang B."/>
            <person name="Yin L."/>
            <person name="Li B."/>
            <person name="Zhang Y."/>
            <person name="Zhang S."/>
            <person name="Jiang F."/>
            <person name="Zhang X."/>
            <person name="Ren Y."/>
            <person name="Wang B."/>
            <person name="Wang S."/>
            <person name="Lu Y."/>
            <person name="Wu K."/>
            <person name="Fan W."/>
            <person name="Wang G."/>
        </authorList>
    </citation>
    <scope>NUCLEOTIDE SEQUENCE</scope>
    <source>
        <strain evidence="2">12Hb</strain>
    </source>
</reference>
<proteinExistence type="predicted"/>
<dbReference type="SUPFAM" id="SSF56672">
    <property type="entry name" value="DNA/RNA polymerases"/>
    <property type="match status" value="1"/>
</dbReference>
<comment type="caution">
    <text evidence="2">The sequence shown here is derived from an EMBL/GenBank/DDBJ whole genome shotgun (WGS) entry which is preliminary data.</text>
</comment>
<name>A0A8S9X038_APOLU</name>
<dbReference type="GO" id="GO:0071897">
    <property type="term" value="P:DNA biosynthetic process"/>
    <property type="evidence" value="ECO:0007669"/>
    <property type="project" value="UniProtKB-ARBA"/>
</dbReference>
<dbReference type="InterPro" id="IPR000477">
    <property type="entry name" value="RT_dom"/>
</dbReference>
<dbReference type="OrthoDB" id="6630409at2759"/>
<dbReference type="Pfam" id="PF00078">
    <property type="entry name" value="RVT_1"/>
    <property type="match status" value="1"/>
</dbReference>
<evidence type="ECO:0000259" key="1">
    <source>
        <dbReference type="Pfam" id="PF00078"/>
    </source>
</evidence>